<reference evidence="1" key="1">
    <citation type="submission" date="2024-03" db="EMBL/GenBank/DDBJ databases">
        <title>WGS assembly of Saponaria officinalis var. Norfolk2.</title>
        <authorList>
            <person name="Jenkins J."/>
            <person name="Shu S."/>
            <person name="Grimwood J."/>
            <person name="Barry K."/>
            <person name="Goodstein D."/>
            <person name="Schmutz J."/>
            <person name="Leebens-Mack J."/>
            <person name="Osbourn A."/>
        </authorList>
    </citation>
    <scope>NUCLEOTIDE SEQUENCE [LARGE SCALE GENOMIC DNA]</scope>
    <source>
        <strain evidence="1">JIC</strain>
    </source>
</reference>
<comment type="caution">
    <text evidence="1">The sequence shown here is derived from an EMBL/GenBank/DDBJ whole genome shotgun (WGS) entry which is preliminary data.</text>
</comment>
<sequence length="101" mass="10381">MKGMDALARAVDSLRRDNMEVKARMDALSCPPHAPVVPSISIVNQNSTITPRPIVDLGSFAAATPPIGGNLFHPNSGMAAGGSCLNNIGSGLLMGISNPVE</sequence>
<dbReference type="Proteomes" id="UP001443914">
    <property type="component" value="Unassembled WGS sequence"/>
</dbReference>
<dbReference type="EMBL" id="JBDFQZ010000009">
    <property type="protein sequence ID" value="KAK9689497.1"/>
    <property type="molecule type" value="Genomic_DNA"/>
</dbReference>
<name>A0AAW1IJH0_SAPOF</name>
<organism evidence="1 2">
    <name type="scientific">Saponaria officinalis</name>
    <name type="common">Common soapwort</name>
    <name type="synonym">Lychnis saponaria</name>
    <dbReference type="NCBI Taxonomy" id="3572"/>
    <lineage>
        <taxon>Eukaryota</taxon>
        <taxon>Viridiplantae</taxon>
        <taxon>Streptophyta</taxon>
        <taxon>Embryophyta</taxon>
        <taxon>Tracheophyta</taxon>
        <taxon>Spermatophyta</taxon>
        <taxon>Magnoliopsida</taxon>
        <taxon>eudicotyledons</taxon>
        <taxon>Gunneridae</taxon>
        <taxon>Pentapetalae</taxon>
        <taxon>Caryophyllales</taxon>
        <taxon>Caryophyllaceae</taxon>
        <taxon>Caryophylleae</taxon>
        <taxon>Saponaria</taxon>
    </lineage>
</organism>
<gene>
    <name evidence="1" type="ORF">RND81_09G063000</name>
</gene>
<dbReference type="AlphaFoldDB" id="A0AAW1IJH0"/>
<accession>A0AAW1IJH0</accession>
<evidence type="ECO:0000313" key="2">
    <source>
        <dbReference type="Proteomes" id="UP001443914"/>
    </source>
</evidence>
<proteinExistence type="predicted"/>
<keyword evidence="2" id="KW-1185">Reference proteome</keyword>
<evidence type="ECO:0000313" key="1">
    <source>
        <dbReference type="EMBL" id="KAK9689497.1"/>
    </source>
</evidence>
<protein>
    <submittedName>
        <fullName evidence="1">Uncharacterized protein</fullName>
    </submittedName>
</protein>